<evidence type="ECO:0000313" key="7">
    <source>
        <dbReference type="EMBL" id="AMK15249.1"/>
    </source>
</evidence>
<comment type="function">
    <text evidence="1">This subunit may be involved in monitoring complementarity of crRNA and target RNA.</text>
</comment>
<dbReference type="Proteomes" id="UP000066376">
    <property type="component" value="Chromosome"/>
</dbReference>
<dbReference type="STRING" id="294671.YLM1_0692"/>
<proteinExistence type="inferred from homology"/>
<evidence type="ECO:0000256" key="6">
    <source>
        <dbReference type="ARBA" id="ARBA00031723"/>
    </source>
</evidence>
<accession>A0A126QZX0</accession>
<dbReference type="GO" id="GO:0051607">
    <property type="term" value="P:defense response to virus"/>
    <property type="evidence" value="ECO:0007669"/>
    <property type="project" value="UniProtKB-KW"/>
</dbReference>
<dbReference type="CDD" id="cd09647">
    <property type="entry name" value="Csm2_III-A"/>
    <property type="match status" value="1"/>
</dbReference>
<reference evidence="7 8" key="1">
    <citation type="journal article" date="2016" name="Genome Announc.">
        <title>Draft Genome Sequence of the Rumen Methanogen Methanobrevibacter olleyae YLM1.</title>
        <authorList>
            <person name="Kelly W.J."/>
            <person name="Li D."/>
            <person name="Lambie S.C."/>
            <person name="Cox F."/>
            <person name="Attwood G.T."/>
            <person name="Altermann E."/>
            <person name="Leahy S.C."/>
        </authorList>
    </citation>
    <scope>NUCLEOTIDE SEQUENCE [LARGE SCALE GENOMIC DNA]</scope>
    <source>
        <strain evidence="7 8">YLM1</strain>
    </source>
</reference>
<name>A0A126QZX0_METOL</name>
<dbReference type="Pfam" id="PF03750">
    <property type="entry name" value="Csm2_III-A"/>
    <property type="match status" value="1"/>
</dbReference>
<comment type="similarity">
    <text evidence="2">Belongs to the CRISPR-associated Csm2 family.</text>
</comment>
<gene>
    <name evidence="7" type="ORF">YLM1_0692</name>
</gene>
<evidence type="ECO:0000313" key="8">
    <source>
        <dbReference type="Proteomes" id="UP000066376"/>
    </source>
</evidence>
<keyword evidence="8" id="KW-1185">Reference proteome</keyword>
<keyword evidence="4" id="KW-0694">RNA-binding</keyword>
<dbReference type="AlphaFoldDB" id="A0A126QZX0"/>
<dbReference type="KEGG" id="mol:YLM1_0692"/>
<dbReference type="NCBIfam" id="TIGR01870">
    <property type="entry name" value="cas_TM1810_Csm2"/>
    <property type="match status" value="1"/>
</dbReference>
<evidence type="ECO:0000256" key="2">
    <source>
        <dbReference type="ARBA" id="ARBA00006896"/>
    </source>
</evidence>
<dbReference type="GO" id="GO:0003723">
    <property type="term" value="F:RNA binding"/>
    <property type="evidence" value="ECO:0007669"/>
    <property type="project" value="UniProtKB-KW"/>
</dbReference>
<evidence type="ECO:0000256" key="1">
    <source>
        <dbReference type="ARBA" id="ARBA00003640"/>
    </source>
</evidence>
<dbReference type="RefSeq" id="WP_067146330.1">
    <property type="nucleotide sequence ID" value="NZ_CP014265.1"/>
</dbReference>
<dbReference type="PATRIC" id="fig|294671.3.peg.719"/>
<sequence>MAYSNRRGRRDDHDNNENEINNIISKIDEFEKLCDMSVKEFADAEGYADIIAKNSRQLKTNQLRKFFGAVRLMEQKETWEEIEPEFYLLKPRLAVSAGRKNIPKPFYNLIMSTMRKVDIGSEEEKMKNFKTFVAFFESIVAYHKYHEEMKDWA</sequence>
<keyword evidence="5" id="KW-0051">Antiviral defense</keyword>
<dbReference type="GeneID" id="28488988"/>
<evidence type="ECO:0000256" key="5">
    <source>
        <dbReference type="ARBA" id="ARBA00023118"/>
    </source>
</evidence>
<dbReference type="InterPro" id="IPR010149">
    <property type="entry name" value="CRISPR-assoc_prot_Csm2_III-A"/>
</dbReference>
<evidence type="ECO:0000256" key="3">
    <source>
        <dbReference type="ARBA" id="ARBA00016118"/>
    </source>
</evidence>
<dbReference type="EMBL" id="CP014265">
    <property type="protein sequence ID" value="AMK15249.1"/>
    <property type="molecule type" value="Genomic_DNA"/>
</dbReference>
<reference evidence="8" key="2">
    <citation type="submission" date="2016-02" db="EMBL/GenBank/DDBJ databases">
        <title>The draft genome sequence of the rumen methanogen Methanobrevibacter olleyae YLM1.</title>
        <authorList>
            <consortium name="New Zealand Agricultural Greenhouse Gas Research Centre/Pastoral Greenhouse Gas Research Consortium"/>
            <person name="Kelly W.J."/>
            <person name="Li D."/>
            <person name="Lambie S.C."/>
            <person name="Attwood G.T."/>
            <person name="Altermann E."/>
            <person name="Leahy S.C."/>
        </authorList>
    </citation>
    <scope>NUCLEOTIDE SEQUENCE [LARGE SCALE GENOMIC DNA]</scope>
    <source>
        <strain evidence="8">YLM1</strain>
    </source>
</reference>
<protein>
    <recommendedName>
        <fullName evidence="3">CRISPR system Cms protein Csm2</fullName>
    </recommendedName>
    <alternativeName>
        <fullName evidence="6">CRISPR type III A-associated protein Csm2</fullName>
    </alternativeName>
</protein>
<evidence type="ECO:0000256" key="4">
    <source>
        <dbReference type="ARBA" id="ARBA00022884"/>
    </source>
</evidence>
<organism evidence="7 8">
    <name type="scientific">Methanobrevibacter olleyae</name>
    <dbReference type="NCBI Taxonomy" id="294671"/>
    <lineage>
        <taxon>Archaea</taxon>
        <taxon>Methanobacteriati</taxon>
        <taxon>Methanobacteriota</taxon>
        <taxon>Methanomada group</taxon>
        <taxon>Methanobacteria</taxon>
        <taxon>Methanobacteriales</taxon>
        <taxon>Methanobacteriaceae</taxon>
        <taxon>Methanobrevibacter</taxon>
    </lineage>
</organism>